<proteinExistence type="predicted"/>
<dbReference type="SMART" id="SM00825">
    <property type="entry name" value="PKS_KS"/>
    <property type="match status" value="2"/>
</dbReference>
<feature type="active site" description="Proton acceptor; for dehydratase activity" evidence="8">
    <location>
        <position position="1984"/>
    </location>
</feature>
<name>A0A117R1J7_9ACTN</name>
<dbReference type="SUPFAM" id="SSF55048">
    <property type="entry name" value="Probable ACP-binding domain of malonyl-CoA ACP transacylase"/>
    <property type="match status" value="2"/>
</dbReference>
<comment type="caution">
    <text evidence="13">The sequence shown here is derived from an EMBL/GenBank/DDBJ whole genome shotgun (WGS) entry which is preliminary data.</text>
</comment>
<keyword evidence="6" id="KW-0511">Multifunctional enzyme</keyword>
<dbReference type="FunFam" id="3.40.47.10:FF:000019">
    <property type="entry name" value="Polyketide synthase type I"/>
    <property type="match status" value="2"/>
</dbReference>
<evidence type="ECO:0000259" key="10">
    <source>
        <dbReference type="PROSITE" id="PS50075"/>
    </source>
</evidence>
<dbReference type="RefSeq" id="WP_062239218.1">
    <property type="nucleotide sequence ID" value="NZ_JBPJFL010000001.1"/>
</dbReference>
<dbReference type="GO" id="GO:0033068">
    <property type="term" value="P:macrolide biosynthetic process"/>
    <property type="evidence" value="ECO:0007669"/>
    <property type="project" value="UniProtKB-ARBA"/>
</dbReference>
<dbReference type="SUPFAM" id="SSF53901">
    <property type="entry name" value="Thiolase-like"/>
    <property type="match status" value="2"/>
</dbReference>
<dbReference type="CDD" id="cd08956">
    <property type="entry name" value="KR_3_FAS_SDR_x"/>
    <property type="match status" value="1"/>
</dbReference>
<dbReference type="Gene3D" id="3.10.129.110">
    <property type="entry name" value="Polyketide synthase dehydratase"/>
    <property type="match status" value="1"/>
</dbReference>
<feature type="domain" description="Ketosynthase family 3 (KS3)" evidence="11">
    <location>
        <begin position="1051"/>
        <end position="1477"/>
    </location>
</feature>
<keyword evidence="2" id="KW-0596">Phosphopantetheine</keyword>
<keyword evidence="3" id="KW-0597">Phosphoprotein</keyword>
<evidence type="ECO:0000256" key="3">
    <source>
        <dbReference type="ARBA" id="ARBA00022553"/>
    </source>
</evidence>
<dbReference type="SMART" id="SM00826">
    <property type="entry name" value="PKS_DH"/>
    <property type="match status" value="1"/>
</dbReference>
<dbReference type="Gene3D" id="3.40.366.10">
    <property type="entry name" value="Malonyl-Coenzyme A Acyl Carrier Protein, domain 2"/>
    <property type="match status" value="2"/>
</dbReference>
<dbReference type="Pfam" id="PF22953">
    <property type="entry name" value="SpnB_Rossmann"/>
    <property type="match status" value="1"/>
</dbReference>
<dbReference type="InterPro" id="IPR016036">
    <property type="entry name" value="Malonyl_transacylase_ACP-bd"/>
</dbReference>
<dbReference type="InterPro" id="IPR013968">
    <property type="entry name" value="PKS_KR"/>
</dbReference>
<dbReference type="GO" id="GO:0031177">
    <property type="term" value="F:phosphopantetheine binding"/>
    <property type="evidence" value="ECO:0007669"/>
    <property type="project" value="InterPro"/>
</dbReference>
<evidence type="ECO:0000256" key="5">
    <source>
        <dbReference type="ARBA" id="ARBA00023194"/>
    </source>
</evidence>
<dbReference type="EMBL" id="LMWV01000016">
    <property type="protein sequence ID" value="KUN65983.1"/>
    <property type="molecule type" value="Genomic_DNA"/>
</dbReference>
<evidence type="ECO:0000256" key="7">
    <source>
        <dbReference type="ARBA" id="ARBA00023315"/>
    </source>
</evidence>
<dbReference type="Proteomes" id="UP000054375">
    <property type="component" value="Unassembled WGS sequence"/>
</dbReference>
<accession>A0A117R1J7</accession>
<feature type="domain" description="Carrier" evidence="10">
    <location>
        <begin position="959"/>
        <end position="1034"/>
    </location>
</feature>
<dbReference type="FunFam" id="1.10.1200.10:FF:000007">
    <property type="entry name" value="Probable polyketide synthase pks17"/>
    <property type="match status" value="1"/>
</dbReference>
<dbReference type="InterPro" id="IPR016039">
    <property type="entry name" value="Thiolase-like"/>
</dbReference>
<dbReference type="SUPFAM" id="SSF51735">
    <property type="entry name" value="NAD(P)-binding Rossmann-fold domains"/>
    <property type="match status" value="2"/>
</dbReference>
<dbReference type="Gene3D" id="3.40.50.720">
    <property type="entry name" value="NAD(P)-binding Rossmann-like Domain"/>
    <property type="match status" value="1"/>
</dbReference>
<feature type="region of interest" description="C-terminal hotdog fold" evidence="8">
    <location>
        <begin position="2088"/>
        <end position="2224"/>
    </location>
</feature>
<evidence type="ECO:0000313" key="14">
    <source>
        <dbReference type="Proteomes" id="UP000054375"/>
    </source>
</evidence>
<feature type="domain" description="PKS/mFAS DH" evidence="12">
    <location>
        <begin position="1953"/>
        <end position="2224"/>
    </location>
</feature>
<dbReference type="SMART" id="SM00827">
    <property type="entry name" value="PKS_AT"/>
    <property type="match status" value="2"/>
</dbReference>
<dbReference type="Pfam" id="PF00698">
    <property type="entry name" value="Acyl_transf_1"/>
    <property type="match status" value="2"/>
</dbReference>
<evidence type="ECO:0000256" key="4">
    <source>
        <dbReference type="ARBA" id="ARBA00022679"/>
    </source>
</evidence>
<dbReference type="Pfam" id="PF21089">
    <property type="entry name" value="PKS_DH_N"/>
    <property type="match status" value="1"/>
</dbReference>
<dbReference type="Gene3D" id="1.10.1200.10">
    <property type="entry name" value="ACP-like"/>
    <property type="match status" value="2"/>
</dbReference>
<dbReference type="InterPro" id="IPR036736">
    <property type="entry name" value="ACP-like_sf"/>
</dbReference>
<evidence type="ECO:0000259" key="12">
    <source>
        <dbReference type="PROSITE" id="PS52019"/>
    </source>
</evidence>
<dbReference type="InterPro" id="IPR049900">
    <property type="entry name" value="PKS_mFAS_DH"/>
</dbReference>
<dbReference type="InterPro" id="IPR014031">
    <property type="entry name" value="Ketoacyl_synth_C"/>
</dbReference>
<dbReference type="InterPro" id="IPR018201">
    <property type="entry name" value="Ketoacyl_synth_AS"/>
</dbReference>
<feature type="active site" description="Proton donor; for dehydratase activity" evidence="8">
    <location>
        <position position="2149"/>
    </location>
</feature>
<dbReference type="InterPro" id="IPR014030">
    <property type="entry name" value="Ketoacyl_synth_N"/>
</dbReference>
<evidence type="ECO:0000256" key="6">
    <source>
        <dbReference type="ARBA" id="ARBA00023268"/>
    </source>
</evidence>
<feature type="domain" description="Carrier" evidence="10">
    <location>
        <begin position="2704"/>
        <end position="2779"/>
    </location>
</feature>
<dbReference type="Pfam" id="PF02801">
    <property type="entry name" value="Ketoacyl-synt_C"/>
    <property type="match status" value="2"/>
</dbReference>
<feature type="compositionally biased region" description="Basic and acidic residues" evidence="9">
    <location>
        <begin position="933"/>
        <end position="942"/>
    </location>
</feature>
<dbReference type="PANTHER" id="PTHR43775">
    <property type="entry name" value="FATTY ACID SYNTHASE"/>
    <property type="match status" value="1"/>
</dbReference>
<dbReference type="InterPro" id="IPR020841">
    <property type="entry name" value="PKS_Beta-ketoAc_synthase_dom"/>
</dbReference>
<dbReference type="InterPro" id="IPR049551">
    <property type="entry name" value="PKS_DH_C"/>
</dbReference>
<dbReference type="PROSITE" id="PS52004">
    <property type="entry name" value="KS3_2"/>
    <property type="match status" value="2"/>
</dbReference>
<dbReference type="InterPro" id="IPR020807">
    <property type="entry name" value="PKS_DH"/>
</dbReference>
<keyword evidence="4" id="KW-0808">Transferase</keyword>
<dbReference type="InterPro" id="IPR001227">
    <property type="entry name" value="Ac_transferase_dom_sf"/>
</dbReference>
<evidence type="ECO:0000256" key="2">
    <source>
        <dbReference type="ARBA" id="ARBA00022450"/>
    </source>
</evidence>
<dbReference type="InterPro" id="IPR032821">
    <property type="entry name" value="PKS_assoc"/>
</dbReference>
<dbReference type="SMART" id="SM00822">
    <property type="entry name" value="PKS_KR"/>
    <property type="match status" value="1"/>
</dbReference>
<dbReference type="InterPro" id="IPR016035">
    <property type="entry name" value="Acyl_Trfase/lysoPLipase"/>
</dbReference>
<evidence type="ECO:0000313" key="13">
    <source>
        <dbReference type="EMBL" id="KUN65983.1"/>
    </source>
</evidence>
<dbReference type="Pfam" id="PF00109">
    <property type="entry name" value="ketoacyl-synt"/>
    <property type="match status" value="2"/>
</dbReference>
<evidence type="ECO:0000259" key="11">
    <source>
        <dbReference type="PROSITE" id="PS52004"/>
    </source>
</evidence>
<dbReference type="Pfam" id="PF00550">
    <property type="entry name" value="PP-binding"/>
    <property type="match status" value="2"/>
</dbReference>
<comment type="pathway">
    <text evidence="1">Antibiotic biosynthesis.</text>
</comment>
<protein>
    <submittedName>
        <fullName evidence="13">Uncharacterized protein</fullName>
    </submittedName>
</protein>
<dbReference type="PROSITE" id="PS50075">
    <property type="entry name" value="CARRIER"/>
    <property type="match status" value="2"/>
</dbReference>
<keyword evidence="5" id="KW-0045">Antibiotic biosynthesis</keyword>
<organism evidence="13 14">
    <name type="scientific">Streptomyces griseorubiginosus</name>
    <dbReference type="NCBI Taxonomy" id="67304"/>
    <lineage>
        <taxon>Bacteria</taxon>
        <taxon>Bacillati</taxon>
        <taxon>Actinomycetota</taxon>
        <taxon>Actinomycetes</taxon>
        <taxon>Kitasatosporales</taxon>
        <taxon>Streptomycetaceae</taxon>
        <taxon>Streptomyces</taxon>
    </lineage>
</organism>
<dbReference type="SUPFAM" id="SSF52151">
    <property type="entry name" value="FabD/lysophospholipase-like"/>
    <property type="match status" value="2"/>
</dbReference>
<dbReference type="Gene3D" id="3.30.70.3290">
    <property type="match status" value="2"/>
</dbReference>
<dbReference type="InterPro" id="IPR009081">
    <property type="entry name" value="PP-bd_ACP"/>
</dbReference>
<dbReference type="SMART" id="SM00823">
    <property type="entry name" value="PKS_PP"/>
    <property type="match status" value="2"/>
</dbReference>
<dbReference type="InterPro" id="IPR020806">
    <property type="entry name" value="PKS_PP-bd"/>
</dbReference>
<dbReference type="InterPro" id="IPR049552">
    <property type="entry name" value="PKS_DH_N"/>
</dbReference>
<dbReference type="SUPFAM" id="SSF47336">
    <property type="entry name" value="ACP-like"/>
    <property type="match status" value="2"/>
</dbReference>
<evidence type="ECO:0000256" key="9">
    <source>
        <dbReference type="SAM" id="MobiDB-lite"/>
    </source>
</evidence>
<dbReference type="Gene3D" id="3.40.47.10">
    <property type="match status" value="2"/>
</dbReference>
<dbReference type="Pfam" id="PF08659">
    <property type="entry name" value="KR"/>
    <property type="match status" value="1"/>
</dbReference>
<gene>
    <name evidence="13" type="ORF">AQJ54_20055</name>
</gene>
<reference evidence="13 14" key="1">
    <citation type="submission" date="2015-10" db="EMBL/GenBank/DDBJ databases">
        <title>Draft genome sequence of Streptomyces griseorubiginosus DSM 40469, type strain for the species Streptomyces griseorubiginosus.</title>
        <authorList>
            <person name="Ruckert C."/>
            <person name="Winkler A."/>
            <person name="Kalinowski J."/>
            <person name="Kampfer P."/>
            <person name="Glaeser S."/>
        </authorList>
    </citation>
    <scope>NUCLEOTIDE SEQUENCE [LARGE SCALE GENOMIC DNA]</scope>
    <source>
        <strain evidence="13 14">DSM 40469</strain>
    </source>
</reference>
<dbReference type="InterPro" id="IPR014043">
    <property type="entry name" value="Acyl_transferase_dom"/>
</dbReference>
<dbReference type="InterPro" id="IPR006162">
    <property type="entry name" value="Ppantetheine_attach_site"/>
</dbReference>
<evidence type="ECO:0000256" key="1">
    <source>
        <dbReference type="ARBA" id="ARBA00004792"/>
    </source>
</evidence>
<sequence>MTSDSSAGAPAGRDKVVETLKWMARELDETKRDLADLRARRSEPVAVVGMGCRFPGDVGSPEDLWRLLSSGTDAIGPLPSDRGWDLDALYDPDPAAAGTAYVREGGFLASAGDFDAGFFGISPREALAMDPQQRLLLEVAWETLEDAAIDPTSLRGSDTGVFVGTNGQDYIAPMMDGVADLGGYLGTGSTQSVLSGRLAFTLGLEGPAVTVDTACSASLVALHQAVRALRGGECDLALVGGATVMSSPWTLVEFSRQRGLAADGRCKTFSDGADGTAVSEGVGMLLLERLSDARRHGHRVLAVVRGTAVNQDGASNGLTAPSGPAQQRVIRQALTDAGLAPDDVDVVEAHGTGTRLGDPIEVDALLATYGKDRPAGRPLWLGSVKSNLGHTQAAAGVAGVIKTVLALRHGRLPRTLHAEPPTPHVDWTTAGIRLLHAEQPWPDTHRPRRAAVSSFGISGTNAHVVLEEAEPTPVGEAPSTAASASPSTLPWLLSARSPAALRGQAARLAAHVTERPGARPADLAWSTAATRARMPHRAVVVAAGREDLLAGLRAVAAGAPGSGVVRGEATEHPSPTFLFTGQGAQHVGMARELYNDFPAFAAALDAVCGHMDVLLERPLKEVVFAEAGSTTAALLDQTAYTQPALFAVETALFRLAESWGLVPGRLIGHSIGELTAAHVAGVLTLPDACALVAARGRVMQALPQDGVMISVRAAEEDVLPLLAETHGQVDVAAVNGPVSVVLSGTASATAEVARLLADRGHKTKELQVSHAFHSVLMEPAMAEFRRIAAGVTFHEPRIPLVSALTGALVGPGAVTDPEYWVRHLREPVRFLDAIRTAEAQGSRVFLELGPDGVLASMAADCLLDREAAVLAPTLRKDRPDTRSFLTGVGQAYAAGVDVDWVRVFAGTGAVRAELPTYAFEHRRYWIAEGRTFDRSATPHEDPAPAPETRPEAGPTPNEWGMLELVRAAAAAVLGYATKDAVAPSRPFSELGVTSVGAVELCAELRAVTGLSVPASAVFDHPTPQALATHLGRQRRGETDEAAAAPTRHRVDEPVAIIGMGCRFPGGVTSPEELWQLVAEERDVLGAFPDNRGWNLEELFSPDGAPGTSTEARESGFLYDAADFDPAFFGISPREALAMDPQHRLLLETGWEAMEQAGLDPGTLRGSRTGVFAGLVGHDYLLGPERMPDDLVPYFATGIGGSIATGRIAYTFGFEGPAVTVDTACSSALVALHQAVHALRSGECDLALAGAATVMSTPGAFVGFSGQGLMAPDARSKSFADGADGTMWSEGVGMLLVERLSDAERHGHRVLAVVRGTAVNQDGASNGLTAPNGTAQQRVIRAALDNAGLASADVDAVEAHGTGTRLGDPIEAHAIMATYGSDRPEERPLWLGSIKSNIGHAQGAAGVAGVIKTVMALRHGVLPRTLHVDRPSTRIDWSLGAVRLLTGSQAWPDTDRPRRAGVSAFGASGTNAHVILEQAPAAPVSTEPRIPLPVTPLTLSAHSPQALRGQAARLAARLRQSSAAPTEPLEPTELTDVAWSLANHRAQLPHRAVVLAACAQDALAGLDALAESDETPNVVTGRPTGEAAVFVFPGQGSQWIGMASELLRGSEVFRDTFADCERVFTELVGWSITDAMAGTPGAPSLDQLDVVQPVLFSVMVSLARTWQAAGVQPAAVVGHSQGEIAAAYIAGALSLEDAARVVALRSRLIVDVVGLGAMAGVSKSQAWVAERLAPWAQELSVGVINGPESVVVTGDVTALEEFLTVAEAEGAQVRRVRGAVAPGHAPQMERLREQLLGALEQVTPRPGTVPLCSTVTGEILDNTSMHADYWYRNAREPVQFEAAVRHLLDRGHRVFLEMSPHPLLLSGIADIAESQDTQVAALGTLRRDDGGPGRTARALAEAWVNGIGVDWPAAVFDGVGARRVDLPTYAFQRERYWLEPVTGPVGAGVQGTGHPVTDTQVDLADGGALLTGRLSRRSLGWLDDHAVSGVAILPGAAFVELAVRAGDAVRCAALEDLTLQAPLVVPGTGGVVVQVAVDAPDGTGRRALRIHARPESEGEDGSWVQHAEGVLAPVTADPEALAVWPPRDAEILPTEDAYERIATAGIAYGPAFQGLGTAWRHGDELFAEVQLPDSEHKNAASYGLHPALLDAALHVVVLDGLENSGQLAFSWSGVTLHAQGATALRVRVRRLSDGAFSFHLYDGTGLPVLTAESVAVRPLSTAGLTAARTGTDHSLFRVDWTPLPSAGVSTTDRWVVLGAQSEEVWPAEVEARRRYPDLAALADAVDAGAPVPDAVVVAGGGGAPGDRHLLGGALELCQAWLADERWSEARLVFLTRDAVQAAPDDVLGDLAHAPLWGLLRSAQQEQPDRFLLLDSDTAEVPSVLIGAALVSGEPQLAVRDGVLRAPRLARAAVDEQRERPFNPEGTVLITGGTGTLGAILARHLVSRHSVRHLLLTSRRGAEAPGASALCTELTEAGATVTLAACDVADPAALTRLLADIPAERPLTGVFHLAGVLADGAIGSLTPGHLDTVLGPKTDAAWELHRLTQDLDLAAFVLYSSMAGTFGGAGQGAYGAANAFLDALAAHRRAAGLPALSMSWGLWQDRSEMGAGLSEQDLARRMARSGTWSLSGEQGMALLDAALAGPDAHLVAARFDFPTLRAQAADGTLPPLLRGLVRAVRRRAGAAEQSGLRERLAALGTAERTAALLDTVRATVALVLGHGSADAVDDGRAFKELGLDSLTAVDLRNRLTALSGVKLPATLAFDHPTPRAIADLLEAKLFATPVEVTPPILTDLDRLELALLGADDADPALRARVTMRLHSLVAKWRAAAEEPAATTPGEAEDGLGLEGASVDQLLDFIDDMGSF</sequence>
<dbReference type="PROSITE" id="PS00012">
    <property type="entry name" value="PHOSPHOPANTETHEINE"/>
    <property type="match status" value="1"/>
</dbReference>
<feature type="region of interest" description="N-terminal hotdog fold" evidence="8">
    <location>
        <begin position="1953"/>
        <end position="2077"/>
    </location>
</feature>
<dbReference type="GO" id="GO:0004315">
    <property type="term" value="F:3-oxoacyl-[acyl-carrier-protein] synthase activity"/>
    <property type="evidence" value="ECO:0007669"/>
    <property type="project" value="InterPro"/>
</dbReference>
<dbReference type="SMART" id="SM01294">
    <property type="entry name" value="PKS_PP_betabranch"/>
    <property type="match status" value="2"/>
</dbReference>
<dbReference type="PROSITE" id="PS00606">
    <property type="entry name" value="KS3_1"/>
    <property type="match status" value="2"/>
</dbReference>
<dbReference type="PANTHER" id="PTHR43775:SF51">
    <property type="entry name" value="INACTIVE PHENOLPHTHIOCEROL SYNTHESIS POLYKETIDE SYNTHASE TYPE I PKS1-RELATED"/>
    <property type="match status" value="1"/>
</dbReference>
<dbReference type="InterPro" id="IPR042104">
    <property type="entry name" value="PKS_dehydratase_sf"/>
</dbReference>
<keyword evidence="14" id="KW-1185">Reference proteome</keyword>
<dbReference type="InterPro" id="IPR050091">
    <property type="entry name" value="PKS_NRPS_Biosynth_Enz"/>
</dbReference>
<dbReference type="GO" id="GO:0006633">
    <property type="term" value="P:fatty acid biosynthetic process"/>
    <property type="evidence" value="ECO:0007669"/>
    <property type="project" value="InterPro"/>
</dbReference>
<dbReference type="GO" id="GO:0004312">
    <property type="term" value="F:fatty acid synthase activity"/>
    <property type="evidence" value="ECO:0007669"/>
    <property type="project" value="TreeGrafter"/>
</dbReference>
<dbReference type="InterPro" id="IPR055123">
    <property type="entry name" value="SpnB-like_Rossmann"/>
</dbReference>
<keyword evidence="7" id="KW-0012">Acyltransferase</keyword>
<dbReference type="FunFam" id="3.40.366.10:FF:000002">
    <property type="entry name" value="Probable polyketide synthase 2"/>
    <property type="match status" value="2"/>
</dbReference>
<dbReference type="Pfam" id="PF16197">
    <property type="entry name" value="KAsynt_C_assoc"/>
    <property type="match status" value="2"/>
</dbReference>
<evidence type="ECO:0000256" key="8">
    <source>
        <dbReference type="PROSITE-ProRule" id="PRU01363"/>
    </source>
</evidence>
<dbReference type="InterPro" id="IPR036291">
    <property type="entry name" value="NAD(P)-bd_dom_sf"/>
</dbReference>
<dbReference type="PROSITE" id="PS52019">
    <property type="entry name" value="PKS_MFAS_DH"/>
    <property type="match status" value="1"/>
</dbReference>
<dbReference type="Pfam" id="PF14765">
    <property type="entry name" value="PS-DH"/>
    <property type="match status" value="1"/>
</dbReference>
<dbReference type="InterPro" id="IPR057326">
    <property type="entry name" value="KR_dom"/>
</dbReference>
<feature type="domain" description="Ketosynthase family 3 (KS3)" evidence="11">
    <location>
        <begin position="42"/>
        <end position="468"/>
    </location>
</feature>
<dbReference type="CDD" id="cd00833">
    <property type="entry name" value="PKS"/>
    <property type="match status" value="2"/>
</dbReference>
<feature type="region of interest" description="Disordered" evidence="9">
    <location>
        <begin position="933"/>
        <end position="958"/>
    </location>
</feature>